<evidence type="ECO:0000256" key="4">
    <source>
        <dbReference type="ARBA" id="ARBA00022622"/>
    </source>
</evidence>
<dbReference type="Pfam" id="PF13206">
    <property type="entry name" value="VSG_B"/>
    <property type="match status" value="1"/>
</dbReference>
<keyword evidence="13" id="KW-1185">Reference proteome</keyword>
<comment type="function">
    <text evidence="1">VSG forms a coat on the surface of the parasite. The trypanosome evades the immune response of the host by expressing a series of antigenically distinct VSGs from an estimated 1000 VSG genes.</text>
</comment>
<dbReference type="VEuPathDB" id="TriTrypDB:TcIL3000_0_41640"/>
<reference evidence="12 13" key="2">
    <citation type="journal article" date="2012" name="Proc. Natl. Acad. Sci. U.S.A.">
        <title>Antigenic diversity is generated by distinct evolutionary mechanisms in African trypanosome species.</title>
        <authorList>
            <person name="Jackson A.P."/>
            <person name="Berry A."/>
            <person name="Aslett M."/>
            <person name="Allison H.C."/>
            <person name="Burton P."/>
            <person name="Vavrova-Anderson J."/>
            <person name="Brown R."/>
            <person name="Browne H."/>
            <person name="Corton N."/>
            <person name="Hauser H."/>
            <person name="Gamble J."/>
            <person name="Gilderthorp R."/>
            <person name="Marcello L."/>
            <person name="McQuillan J."/>
            <person name="Otto T.D."/>
            <person name="Quail M.A."/>
            <person name="Sanders M.J."/>
            <person name="van Tonder A."/>
            <person name="Ginger M.L."/>
            <person name="Field M.C."/>
            <person name="Barry J.D."/>
            <person name="Hertz-Fowler C."/>
            <person name="Berriman M."/>
        </authorList>
    </citation>
    <scope>NUCLEOTIDE SEQUENCE [LARGE SCALE GENOMIC DNA]</scope>
    <source>
        <strain evidence="12 13">IL3000</strain>
    </source>
</reference>
<organism evidence="12 13">
    <name type="scientific">Trypanosoma congolense (strain IL3000)</name>
    <dbReference type="NCBI Taxonomy" id="1068625"/>
    <lineage>
        <taxon>Eukaryota</taxon>
        <taxon>Discoba</taxon>
        <taxon>Euglenozoa</taxon>
        <taxon>Kinetoplastea</taxon>
        <taxon>Metakinetoplastina</taxon>
        <taxon>Trypanosomatida</taxon>
        <taxon>Trypanosomatidae</taxon>
        <taxon>Trypanosoma</taxon>
        <taxon>Nannomonas</taxon>
    </lineage>
</organism>
<sequence>MRFTFVIDVILLEVIVIEMSHSEANYNEGSHTLLCAVLTAAVDKYKEVRSKGSAIEKALEKTIFGNTAAAQKTNEYPMPDDYNPHGKVENKEPNTRKDWCGTCGNRDQKHYPGESASHDMVCLCAPGQHGWPISGTDGKKLCGQAKDDWTKDGSPGWYTMMWGETGHQREHLNKTWDKIIRNCLRGGHAKNLEEALDKFIDKLEKIDDNQYLGNRSEGSDCSGTAYGGVCVKYTPDCIQNSWWNHLNEAIKKDKEERGKDAEQTKSEAAGKKNIEASDGFKKVPEQPKKVTQHTVTVLQPLKNEEKYNPQIAEKLLSNITVTEEKDGSPIIKPQWLLLTALLV</sequence>
<dbReference type="AlphaFoldDB" id="F9W884"/>
<evidence type="ECO:0000259" key="11">
    <source>
        <dbReference type="Pfam" id="PF13206"/>
    </source>
</evidence>
<keyword evidence="5 10" id="KW-0732">Signal</keyword>
<evidence type="ECO:0000256" key="1">
    <source>
        <dbReference type="ARBA" id="ARBA00002523"/>
    </source>
</evidence>
<feature type="region of interest" description="Disordered" evidence="9">
    <location>
        <begin position="74"/>
        <end position="94"/>
    </location>
</feature>
<evidence type="ECO:0000313" key="12">
    <source>
        <dbReference type="EMBL" id="CCD13414.1"/>
    </source>
</evidence>
<evidence type="ECO:0000256" key="5">
    <source>
        <dbReference type="ARBA" id="ARBA00022729"/>
    </source>
</evidence>
<keyword evidence="3" id="KW-1003">Cell membrane</keyword>
<gene>
    <name evidence="12" type="ORF">TCIL3000_0_41640</name>
</gene>
<feature type="compositionally biased region" description="Basic and acidic residues" evidence="9">
    <location>
        <begin position="254"/>
        <end position="288"/>
    </location>
</feature>
<feature type="chain" id="PRO_5003394767" evidence="10">
    <location>
        <begin position="23"/>
        <end position="343"/>
    </location>
</feature>
<reference evidence="13" key="1">
    <citation type="submission" date="2011-07" db="EMBL/GenBank/DDBJ databases">
        <title>Divergent evolution of antigenic variation in African trypanosomes.</title>
        <authorList>
            <person name="Jackson A.P."/>
            <person name="Berry A."/>
            <person name="Allison H.C."/>
            <person name="Burton P."/>
            <person name="Anderson J."/>
            <person name="Aslett M."/>
            <person name="Brown R."/>
            <person name="Corton N."/>
            <person name="Harris D."/>
            <person name="Hauser H."/>
            <person name="Gamble J."/>
            <person name="Gilderthorp R."/>
            <person name="McQuillan J."/>
            <person name="Quail M.A."/>
            <person name="Sanders M."/>
            <person name="Van Tonder A."/>
            <person name="Ginger M.L."/>
            <person name="Donelson J.E."/>
            <person name="Field M.C."/>
            <person name="Barry J.D."/>
            <person name="Berriman M."/>
            <person name="Hertz-Fowler C."/>
        </authorList>
    </citation>
    <scope>NUCLEOTIDE SEQUENCE [LARGE SCALE GENOMIC DNA]</scope>
    <source>
        <strain evidence="13">IL3000</strain>
    </source>
</reference>
<feature type="domain" description="Trypanosome variant surface glycoprotein B-type N-terminal" evidence="11">
    <location>
        <begin position="46"/>
        <end position="266"/>
    </location>
</feature>
<evidence type="ECO:0000256" key="7">
    <source>
        <dbReference type="ARBA" id="ARBA00023180"/>
    </source>
</evidence>
<accession>F9W884</accession>
<protein>
    <submittedName>
        <fullName evidence="12">WGS project CAEQ00000000 data, annotated contig 1716</fullName>
    </submittedName>
</protein>
<keyword evidence="7" id="KW-0325">Glycoprotein</keyword>
<dbReference type="Proteomes" id="UP000000702">
    <property type="component" value="Unassembled WGS sequence"/>
</dbReference>
<feature type="signal peptide" evidence="10">
    <location>
        <begin position="1"/>
        <end position="22"/>
    </location>
</feature>
<evidence type="ECO:0000256" key="8">
    <source>
        <dbReference type="ARBA" id="ARBA00023288"/>
    </source>
</evidence>
<feature type="compositionally biased region" description="Basic and acidic residues" evidence="9">
    <location>
        <begin position="82"/>
        <end position="94"/>
    </location>
</feature>
<dbReference type="GO" id="GO:0005886">
    <property type="term" value="C:plasma membrane"/>
    <property type="evidence" value="ECO:0007669"/>
    <property type="project" value="UniProtKB-SubCell"/>
</dbReference>
<feature type="region of interest" description="Disordered" evidence="9">
    <location>
        <begin position="254"/>
        <end position="292"/>
    </location>
</feature>
<evidence type="ECO:0000256" key="10">
    <source>
        <dbReference type="SAM" id="SignalP"/>
    </source>
</evidence>
<dbReference type="InterPro" id="IPR025932">
    <property type="entry name" value="Trypano_VSG_B_N_dom"/>
</dbReference>
<keyword evidence="6" id="KW-0472">Membrane</keyword>
<evidence type="ECO:0000256" key="6">
    <source>
        <dbReference type="ARBA" id="ARBA00023136"/>
    </source>
</evidence>
<evidence type="ECO:0000256" key="9">
    <source>
        <dbReference type="SAM" id="MobiDB-lite"/>
    </source>
</evidence>
<dbReference type="EMBL" id="CAEQ01001149">
    <property type="protein sequence ID" value="CCD13414.1"/>
    <property type="molecule type" value="Genomic_DNA"/>
</dbReference>
<comment type="subcellular location">
    <subcellularLocation>
        <location evidence="2">Cell membrane</location>
        <topology evidence="2">Lipid-anchor</topology>
        <topology evidence="2">GPI-anchor</topology>
    </subcellularLocation>
</comment>
<evidence type="ECO:0000256" key="3">
    <source>
        <dbReference type="ARBA" id="ARBA00022475"/>
    </source>
</evidence>
<keyword evidence="8" id="KW-0449">Lipoprotein</keyword>
<keyword evidence="4" id="KW-0336">GPI-anchor</keyword>
<proteinExistence type="predicted"/>
<comment type="caution">
    <text evidence="12">The sequence shown here is derived from an EMBL/GenBank/DDBJ whole genome shotgun (WGS) entry which is preliminary data.</text>
</comment>
<name>F9W884_TRYCI</name>
<evidence type="ECO:0000313" key="13">
    <source>
        <dbReference type="Proteomes" id="UP000000702"/>
    </source>
</evidence>
<evidence type="ECO:0000256" key="2">
    <source>
        <dbReference type="ARBA" id="ARBA00004609"/>
    </source>
</evidence>
<dbReference type="GO" id="GO:0098552">
    <property type="term" value="C:side of membrane"/>
    <property type="evidence" value="ECO:0007669"/>
    <property type="project" value="UniProtKB-KW"/>
</dbReference>